<name>A0A8S3R6T2_MYTED</name>
<comment type="caution">
    <text evidence="1">The sequence shown here is derived from an EMBL/GenBank/DDBJ whole genome shotgun (WGS) entry which is preliminary data.</text>
</comment>
<dbReference type="Proteomes" id="UP000683360">
    <property type="component" value="Unassembled WGS sequence"/>
</dbReference>
<keyword evidence="2" id="KW-1185">Reference proteome</keyword>
<proteinExistence type="predicted"/>
<dbReference type="AlphaFoldDB" id="A0A8S3R6T2"/>
<evidence type="ECO:0000313" key="1">
    <source>
        <dbReference type="EMBL" id="CAG2200831.1"/>
    </source>
</evidence>
<reference evidence="1" key="1">
    <citation type="submission" date="2021-03" db="EMBL/GenBank/DDBJ databases">
        <authorList>
            <person name="Bekaert M."/>
        </authorList>
    </citation>
    <scope>NUCLEOTIDE SEQUENCE</scope>
</reference>
<dbReference type="OrthoDB" id="6177073at2759"/>
<evidence type="ECO:0000313" key="2">
    <source>
        <dbReference type="Proteomes" id="UP000683360"/>
    </source>
</evidence>
<protein>
    <submittedName>
        <fullName evidence="1">Uncharacterized protein</fullName>
    </submittedName>
</protein>
<dbReference type="EMBL" id="CAJPWZ010000771">
    <property type="protein sequence ID" value="CAG2200831.1"/>
    <property type="molecule type" value="Genomic_DNA"/>
</dbReference>
<sequence length="402" mass="46274">MDTPTDICSDDYGHVYISGQGSNNIHRLTDEIEKMRKKYYCEQDWKVLDITLDAHHGIKEPVALCFNQDYRFEWFFNMNKMIQWILLFAFVIDMCVNANNFSYDQAYHTERKTWKAAFVECGSNGLEFDENVLINIDVRSDKEFWIGMAIYRVTTPWIEVLGCYAEPSGKEVFKTPSIVLCQKQCETYPLFGYSELTESCFCQHNENSSFTSECRDTHYSHFSFVYKVYTGHVSDNDDGECTTLFCSVGDNGLKSAHCNDTTDSGRINNGYIVGWGKPYLTSKQMCLERFQLLLPPETYCQSNIHTVESIRSWTNVFRAETKDKLTQAEPSTTTQSQSTVNARKIKKDASATLAIDNVRRPSQYKARDRKATSNQTCDIDKDSAPVYDEVNECGNPRNVYYK</sequence>
<gene>
    <name evidence="1" type="ORF">MEDL_15470</name>
</gene>
<accession>A0A8S3R6T2</accession>
<organism evidence="1 2">
    <name type="scientific">Mytilus edulis</name>
    <name type="common">Blue mussel</name>
    <dbReference type="NCBI Taxonomy" id="6550"/>
    <lineage>
        <taxon>Eukaryota</taxon>
        <taxon>Metazoa</taxon>
        <taxon>Spiralia</taxon>
        <taxon>Lophotrochozoa</taxon>
        <taxon>Mollusca</taxon>
        <taxon>Bivalvia</taxon>
        <taxon>Autobranchia</taxon>
        <taxon>Pteriomorphia</taxon>
        <taxon>Mytilida</taxon>
        <taxon>Mytiloidea</taxon>
        <taxon>Mytilidae</taxon>
        <taxon>Mytilinae</taxon>
        <taxon>Mytilus</taxon>
    </lineage>
</organism>